<organism evidence="3 4">
    <name type="scientific">Persicitalea jodogahamensis</name>
    <dbReference type="NCBI Taxonomy" id="402147"/>
    <lineage>
        <taxon>Bacteria</taxon>
        <taxon>Pseudomonadati</taxon>
        <taxon>Bacteroidota</taxon>
        <taxon>Cytophagia</taxon>
        <taxon>Cytophagales</taxon>
        <taxon>Spirosomataceae</taxon>
        <taxon>Persicitalea</taxon>
    </lineage>
</organism>
<evidence type="ECO:0000313" key="4">
    <source>
        <dbReference type="Proteomes" id="UP000598271"/>
    </source>
</evidence>
<dbReference type="Pfam" id="PF01979">
    <property type="entry name" value="Amidohydro_1"/>
    <property type="match status" value="1"/>
</dbReference>
<keyword evidence="1" id="KW-0732">Signal</keyword>
<evidence type="ECO:0000313" key="3">
    <source>
        <dbReference type="EMBL" id="GHB76863.1"/>
    </source>
</evidence>
<dbReference type="Gene3D" id="3.20.20.140">
    <property type="entry name" value="Metal-dependent hydrolases"/>
    <property type="match status" value="1"/>
</dbReference>
<evidence type="ECO:0000259" key="2">
    <source>
        <dbReference type="Pfam" id="PF01979"/>
    </source>
</evidence>
<dbReference type="PANTHER" id="PTHR43135">
    <property type="entry name" value="ALPHA-D-RIBOSE 1-METHYLPHOSPHONATE 5-TRIPHOSPHATE DIPHOSPHATASE"/>
    <property type="match status" value="1"/>
</dbReference>
<dbReference type="RefSeq" id="WP_189565672.1">
    <property type="nucleotide sequence ID" value="NZ_BMXF01000003.1"/>
</dbReference>
<accession>A0A8J3D573</accession>
<gene>
    <name evidence="3" type="ORF">GCM10007390_33550</name>
</gene>
<feature type="domain" description="Amidohydrolase-related" evidence="2">
    <location>
        <begin position="317"/>
        <end position="409"/>
    </location>
</feature>
<evidence type="ECO:0000256" key="1">
    <source>
        <dbReference type="SAM" id="SignalP"/>
    </source>
</evidence>
<sequence>MKKILFAFIALLPFGGQAQNSAPAKPQAKPMVLTGATIHLGNGVVVENGLIAFDNGLITAVGPSSTAVNRTGADVIDLAGKHIFPGVIAMGSTIGIQEIASVRATLDFEEIGEINPHVRSLVAYSTDSEVTPTLRASGVLMAQSVPQGGLVSGSSSVFNTDGWNWEDAVLRKDDGIWLSWPSYLARSFNYDDFSFTTKKNEKRAETISLLESTFADAKAYSEIDKPEMTNIRLDAMKNLFTGKQNLYVRANYAKDIIDAVKFAKKMGVSKVVIVGGNEAAKVAPFLKENNVPVVLGALHSLPSRPDDDVYAVYELPAKLHKAGVKVALSYDDEWWRVRNLPYQAGTAAAFGDVSKEEALMFLTQNPAQIMGVDAMVGTLEKGKHATLIVTNGNMMDMRGNVVEHAFIKGAKVNLDNKQSRLYEKYKEKYGQE</sequence>
<dbReference type="InterPro" id="IPR051781">
    <property type="entry name" value="Metallo-dep_Hydrolase"/>
</dbReference>
<dbReference type="SUPFAM" id="SSF51338">
    <property type="entry name" value="Composite domain of metallo-dependent hydrolases"/>
    <property type="match status" value="1"/>
</dbReference>
<dbReference type="Proteomes" id="UP000598271">
    <property type="component" value="Unassembled WGS sequence"/>
</dbReference>
<protein>
    <submittedName>
        <fullName evidence="3">Imidazolonepropionase</fullName>
    </submittedName>
</protein>
<dbReference type="GO" id="GO:0016810">
    <property type="term" value="F:hydrolase activity, acting on carbon-nitrogen (but not peptide) bonds"/>
    <property type="evidence" value="ECO:0007669"/>
    <property type="project" value="InterPro"/>
</dbReference>
<dbReference type="AlphaFoldDB" id="A0A8J3D573"/>
<proteinExistence type="predicted"/>
<dbReference type="InterPro" id="IPR011059">
    <property type="entry name" value="Metal-dep_hydrolase_composite"/>
</dbReference>
<comment type="caution">
    <text evidence="3">The sequence shown here is derived from an EMBL/GenBank/DDBJ whole genome shotgun (WGS) entry which is preliminary data.</text>
</comment>
<dbReference type="Gene3D" id="2.30.40.10">
    <property type="entry name" value="Urease, subunit C, domain 1"/>
    <property type="match status" value="1"/>
</dbReference>
<dbReference type="EMBL" id="BMXF01000003">
    <property type="protein sequence ID" value="GHB76863.1"/>
    <property type="molecule type" value="Genomic_DNA"/>
</dbReference>
<dbReference type="InterPro" id="IPR006680">
    <property type="entry name" value="Amidohydro-rel"/>
</dbReference>
<name>A0A8J3D573_9BACT</name>
<dbReference type="PANTHER" id="PTHR43135:SF3">
    <property type="entry name" value="ALPHA-D-RIBOSE 1-METHYLPHOSPHONATE 5-TRIPHOSPHATE DIPHOSPHATASE"/>
    <property type="match status" value="1"/>
</dbReference>
<reference evidence="3 4" key="1">
    <citation type="journal article" date="2014" name="Int. J. Syst. Evol. Microbiol.">
        <title>Complete genome sequence of Corynebacterium casei LMG S-19264T (=DSM 44701T), isolated from a smear-ripened cheese.</title>
        <authorList>
            <consortium name="US DOE Joint Genome Institute (JGI-PGF)"/>
            <person name="Walter F."/>
            <person name="Albersmeier A."/>
            <person name="Kalinowski J."/>
            <person name="Ruckert C."/>
        </authorList>
    </citation>
    <scope>NUCLEOTIDE SEQUENCE [LARGE SCALE GENOMIC DNA]</scope>
    <source>
        <strain evidence="3 4">KCTC 12866</strain>
    </source>
</reference>
<feature type="chain" id="PRO_5035257834" evidence="1">
    <location>
        <begin position="19"/>
        <end position="432"/>
    </location>
</feature>
<dbReference type="SUPFAM" id="SSF51556">
    <property type="entry name" value="Metallo-dependent hydrolases"/>
    <property type="match status" value="1"/>
</dbReference>
<feature type="signal peptide" evidence="1">
    <location>
        <begin position="1"/>
        <end position="18"/>
    </location>
</feature>
<keyword evidence="4" id="KW-1185">Reference proteome</keyword>
<dbReference type="InterPro" id="IPR032466">
    <property type="entry name" value="Metal_Hydrolase"/>
</dbReference>